<organism evidence="2 3">
    <name type="scientific">Microvirga lotononidis</name>
    <dbReference type="NCBI Taxonomy" id="864069"/>
    <lineage>
        <taxon>Bacteria</taxon>
        <taxon>Pseudomonadati</taxon>
        <taxon>Pseudomonadota</taxon>
        <taxon>Alphaproteobacteria</taxon>
        <taxon>Hyphomicrobiales</taxon>
        <taxon>Methylobacteriaceae</taxon>
        <taxon>Microvirga</taxon>
    </lineage>
</organism>
<evidence type="ECO:0000256" key="1">
    <source>
        <dbReference type="SAM" id="SignalP"/>
    </source>
</evidence>
<dbReference type="Proteomes" id="UP000003947">
    <property type="component" value="Unassembled WGS sequence"/>
</dbReference>
<gene>
    <name evidence="2" type="ORF">MicloDRAFT_00031740</name>
</gene>
<dbReference type="PATRIC" id="fig|864069.3.peg.3447"/>
<keyword evidence="3" id="KW-1185">Reference proteome</keyword>
<name>I4YRN3_9HYPH</name>
<evidence type="ECO:0000313" key="3">
    <source>
        <dbReference type="Proteomes" id="UP000003947"/>
    </source>
</evidence>
<keyword evidence="1" id="KW-0732">Signal</keyword>
<feature type="chain" id="PRO_5003699158" description="Micrococcal nuclease-like nuclease" evidence="1">
    <location>
        <begin position="25"/>
        <end position="64"/>
    </location>
</feature>
<proteinExistence type="predicted"/>
<evidence type="ECO:0000313" key="2">
    <source>
        <dbReference type="EMBL" id="EIM26625.1"/>
    </source>
</evidence>
<feature type="signal peptide" evidence="1">
    <location>
        <begin position="1"/>
        <end position="24"/>
    </location>
</feature>
<dbReference type="AlphaFoldDB" id="I4YRN3"/>
<dbReference type="HOGENOM" id="CLU_2862817_0_0_5"/>
<dbReference type="STRING" id="864069.MicloDRAFT_00031740"/>
<dbReference type="EMBL" id="JH660645">
    <property type="protein sequence ID" value="EIM26625.1"/>
    <property type="molecule type" value="Genomic_DNA"/>
</dbReference>
<reference evidence="2 3" key="1">
    <citation type="submission" date="2012-02" db="EMBL/GenBank/DDBJ databases">
        <title>Improved High-Quality Draft sequence of Microvirga sp. WSM3557.</title>
        <authorList>
            <consortium name="US DOE Joint Genome Institute"/>
            <person name="Lucas S."/>
            <person name="Han J."/>
            <person name="Lapidus A."/>
            <person name="Cheng J.-F."/>
            <person name="Goodwin L."/>
            <person name="Pitluck S."/>
            <person name="Peters L."/>
            <person name="Zhang X."/>
            <person name="Detter J.C."/>
            <person name="Han C."/>
            <person name="Tapia R."/>
            <person name="Land M."/>
            <person name="Hauser L."/>
            <person name="Kyrpides N."/>
            <person name="Ivanova N."/>
            <person name="Pagani I."/>
            <person name="Brau L."/>
            <person name="Yates R."/>
            <person name="O'Hara G."/>
            <person name="Rui T."/>
            <person name="Howieson J."/>
            <person name="Reeve W."/>
            <person name="Woyke T."/>
        </authorList>
    </citation>
    <scope>NUCLEOTIDE SEQUENCE [LARGE SCALE GENOMIC DNA]</scope>
    <source>
        <strain evidence="2 3">WSM3557</strain>
    </source>
</reference>
<protein>
    <recommendedName>
        <fullName evidence="4">Micrococcal nuclease-like nuclease</fullName>
    </recommendedName>
</protein>
<evidence type="ECO:0008006" key="4">
    <source>
        <dbReference type="Google" id="ProtNLM"/>
    </source>
</evidence>
<dbReference type="SUPFAM" id="SSF50199">
    <property type="entry name" value="Staphylococcal nuclease"/>
    <property type="match status" value="1"/>
</dbReference>
<accession>I4YRN3</accession>
<sequence precursor="true">MRTMDTHAALILSLSLCLPLVPLARTHAETIDGRRVVIIDGDTIALGRERVRLLNVDTPEGAVT</sequence>
<dbReference type="InterPro" id="IPR035437">
    <property type="entry name" value="SNase_OB-fold_sf"/>
</dbReference>